<comment type="caution">
    <text evidence="8">The sequence shown here is derived from an EMBL/GenBank/DDBJ whole genome shotgun (WGS) entry which is preliminary data.</text>
</comment>
<dbReference type="InterPro" id="IPR036291">
    <property type="entry name" value="NAD(P)-bd_dom_sf"/>
</dbReference>
<dbReference type="PANTHER" id="PTHR35330:SF1">
    <property type="entry name" value="SIROHEME BIOSYNTHESIS PROTEIN MET8"/>
    <property type="match status" value="1"/>
</dbReference>
<evidence type="ECO:0000256" key="1">
    <source>
        <dbReference type="ARBA" id="ARBA00005010"/>
    </source>
</evidence>
<dbReference type="EC" id="1.3.1.76" evidence="2"/>
<name>A0A150JN17_9EURY</name>
<dbReference type="NCBIfam" id="TIGR01470">
    <property type="entry name" value="cysG_Nterm"/>
    <property type="match status" value="1"/>
</dbReference>
<protein>
    <recommendedName>
        <fullName evidence="2">precorrin-2 dehydrogenase</fullName>
        <ecNumber evidence="2">1.3.1.76</ecNumber>
    </recommendedName>
</protein>
<dbReference type="SUPFAM" id="SSF75615">
    <property type="entry name" value="Siroheme synthase middle domains-like"/>
    <property type="match status" value="1"/>
</dbReference>
<evidence type="ECO:0000313" key="8">
    <source>
        <dbReference type="EMBL" id="KYC58491.1"/>
    </source>
</evidence>
<evidence type="ECO:0000256" key="3">
    <source>
        <dbReference type="ARBA" id="ARBA00023002"/>
    </source>
</evidence>
<sequence>MYFPIILNTNKEILIIGGGNVSLRKAKKLLEFTENIKIVSSEFHKDFENLNIKKVKMEVSENNFRDLLTDEISFVIMSLNDKELNRKLSNICKNYRIMVNVVDDKDLSDIIFPAIIEKENLLLAISTKGECPYYSKRLKEELIEFIDSKDREAKLLIDARKNKNSMERTYEKIKRGV</sequence>
<dbReference type="UniPathway" id="UPA00262">
    <property type="reaction ID" value="UER00222"/>
</dbReference>
<comment type="catalytic activity">
    <reaction evidence="6">
        <text>precorrin-2 + NAD(+) = sirohydrochlorin + NADH + 2 H(+)</text>
        <dbReference type="Rhea" id="RHEA:15613"/>
        <dbReference type="ChEBI" id="CHEBI:15378"/>
        <dbReference type="ChEBI" id="CHEBI:57540"/>
        <dbReference type="ChEBI" id="CHEBI:57945"/>
        <dbReference type="ChEBI" id="CHEBI:58351"/>
        <dbReference type="ChEBI" id="CHEBI:58827"/>
        <dbReference type="EC" id="1.3.1.76"/>
    </reaction>
</comment>
<dbReference type="GO" id="GO:0004325">
    <property type="term" value="F:ferrochelatase activity"/>
    <property type="evidence" value="ECO:0007669"/>
    <property type="project" value="InterPro"/>
</dbReference>
<dbReference type="PANTHER" id="PTHR35330">
    <property type="entry name" value="SIROHEME BIOSYNTHESIS PROTEIN MET8"/>
    <property type="match status" value="1"/>
</dbReference>
<evidence type="ECO:0000256" key="2">
    <source>
        <dbReference type="ARBA" id="ARBA00012400"/>
    </source>
</evidence>
<evidence type="ECO:0000256" key="5">
    <source>
        <dbReference type="ARBA" id="ARBA00023244"/>
    </source>
</evidence>
<dbReference type="GO" id="GO:0019354">
    <property type="term" value="P:siroheme biosynthetic process"/>
    <property type="evidence" value="ECO:0007669"/>
    <property type="project" value="UniProtKB-UniPathway"/>
</dbReference>
<dbReference type="EMBL" id="LNJE01000002">
    <property type="protein sequence ID" value="KYC58491.1"/>
    <property type="molecule type" value="Genomic_DNA"/>
</dbReference>
<gene>
    <name evidence="7" type="ORF">AN188_00126</name>
    <name evidence="8" type="ORF">APG09_00238</name>
</gene>
<keyword evidence="4" id="KW-0520">NAD</keyword>
<evidence type="ECO:0000313" key="7">
    <source>
        <dbReference type="EMBL" id="KYC55474.1"/>
    </source>
</evidence>
<dbReference type="Pfam" id="PF13241">
    <property type="entry name" value="NAD_binding_7"/>
    <property type="match status" value="1"/>
</dbReference>
<dbReference type="GO" id="GO:0043115">
    <property type="term" value="F:precorrin-2 dehydrogenase activity"/>
    <property type="evidence" value="ECO:0007669"/>
    <property type="project" value="UniProtKB-EC"/>
</dbReference>
<dbReference type="EMBL" id="LNJB01000001">
    <property type="protein sequence ID" value="KYC55474.1"/>
    <property type="molecule type" value="Genomic_DNA"/>
</dbReference>
<proteinExistence type="predicted"/>
<keyword evidence="3" id="KW-0560">Oxidoreductase</keyword>
<accession>A0A150JN17</accession>
<comment type="pathway">
    <text evidence="1">Porphyrin-containing compound metabolism; siroheme biosynthesis; sirohydrochlorin from precorrin-2: step 1/1.</text>
</comment>
<organism evidence="8">
    <name type="scientific">Candidatus Methanofastidiosum methylothiophilum</name>
    <dbReference type="NCBI Taxonomy" id="1705564"/>
    <lineage>
        <taxon>Archaea</taxon>
        <taxon>Methanobacteriati</taxon>
        <taxon>Methanobacteriota</taxon>
        <taxon>Stenosarchaea group</taxon>
        <taxon>Candidatus Methanofastidiosia</taxon>
        <taxon>Candidatus Methanofastidiosales</taxon>
        <taxon>Candidatus Methanofastidiosaceae</taxon>
        <taxon>Candidatus Methanofastidiosum</taxon>
    </lineage>
</organism>
<dbReference type="SUPFAM" id="SSF51735">
    <property type="entry name" value="NAD(P)-binding Rossmann-fold domains"/>
    <property type="match status" value="1"/>
</dbReference>
<dbReference type="Gene3D" id="3.40.50.720">
    <property type="entry name" value="NAD(P)-binding Rossmann-like Domain"/>
    <property type="match status" value="1"/>
</dbReference>
<accession>A0A150JEY9</accession>
<dbReference type="InterPro" id="IPR028161">
    <property type="entry name" value="Met8-like"/>
</dbReference>
<dbReference type="InterPro" id="IPR006367">
    <property type="entry name" value="Sirohaem_synthase_N"/>
</dbReference>
<dbReference type="AlphaFoldDB" id="A0A150JN17"/>
<evidence type="ECO:0000256" key="6">
    <source>
        <dbReference type="ARBA" id="ARBA00047561"/>
    </source>
</evidence>
<accession>A0A150JK64</accession>
<keyword evidence="5" id="KW-0627">Porphyrin biosynthesis</keyword>
<dbReference type="Proteomes" id="UP000092420">
    <property type="component" value="Unassembled WGS sequence"/>
</dbReference>
<dbReference type="Gene3D" id="3.30.160.110">
    <property type="entry name" value="Siroheme synthase, domain 2"/>
    <property type="match status" value="1"/>
</dbReference>
<evidence type="ECO:0000313" key="9">
    <source>
        <dbReference type="Proteomes" id="UP000092420"/>
    </source>
</evidence>
<reference evidence="8 9" key="1">
    <citation type="journal article" date="2016" name="ISME J.">
        <title>Chasing the elusive Euryarchaeota class WSA2: genomes reveal a uniquely fastidious methyl-reducing methanogen.</title>
        <authorList>
            <person name="Nobu M.K."/>
            <person name="Narihiro T."/>
            <person name="Kuroda K."/>
            <person name="Mei R."/>
            <person name="Liu W.T."/>
        </authorList>
    </citation>
    <scope>NUCLEOTIDE SEQUENCE [LARGE SCALE GENOMIC DNA]</scope>
    <source>
        <strain evidence="7">ADurb1013_Bin02101</strain>
        <strain evidence="8">ADurb1213_Bin02801</strain>
    </source>
</reference>
<evidence type="ECO:0000256" key="4">
    <source>
        <dbReference type="ARBA" id="ARBA00023027"/>
    </source>
</evidence>